<sequence length="133" mass="13867">MPMKRSQILQTLHLERRPLACLAALGLVLQVMVVSLTLALAPSAMADGLGMLCQPSALEEGSQPRATHDPANCICGPVCGHTGKITATATTSQPSEPPRVFGFVSWAEDHSSPSAFQHLAGAGIRGPPAFVNV</sequence>
<comment type="caution">
    <text evidence="1">The sequence shown here is derived from an EMBL/GenBank/DDBJ whole genome shotgun (WGS) entry which is preliminary data.</text>
</comment>
<reference evidence="1" key="2">
    <citation type="submission" date="2020-09" db="EMBL/GenBank/DDBJ databases">
        <authorList>
            <person name="Sun Q."/>
            <person name="Zhou Y."/>
        </authorList>
    </citation>
    <scope>NUCLEOTIDE SEQUENCE</scope>
    <source>
        <strain evidence="1">CGMCC 1.12426</strain>
    </source>
</reference>
<dbReference type="AlphaFoldDB" id="A0A916X2C3"/>
<reference evidence="1" key="1">
    <citation type="journal article" date="2014" name="Int. J. Syst. Evol. Microbiol.">
        <title>Complete genome sequence of Corynebacterium casei LMG S-19264T (=DSM 44701T), isolated from a smear-ripened cheese.</title>
        <authorList>
            <consortium name="US DOE Joint Genome Institute (JGI-PGF)"/>
            <person name="Walter F."/>
            <person name="Albersmeier A."/>
            <person name="Kalinowski J."/>
            <person name="Ruckert C."/>
        </authorList>
    </citation>
    <scope>NUCLEOTIDE SEQUENCE</scope>
    <source>
        <strain evidence="1">CGMCC 1.12426</strain>
    </source>
</reference>
<gene>
    <name evidence="1" type="ORF">GCM10011316_24420</name>
</gene>
<proteinExistence type="predicted"/>
<keyword evidence="2" id="KW-1185">Reference proteome</keyword>
<organism evidence="1 2">
    <name type="scientific">Roseibium aquae</name>
    <dbReference type="NCBI Taxonomy" id="1323746"/>
    <lineage>
        <taxon>Bacteria</taxon>
        <taxon>Pseudomonadati</taxon>
        <taxon>Pseudomonadota</taxon>
        <taxon>Alphaproteobacteria</taxon>
        <taxon>Hyphomicrobiales</taxon>
        <taxon>Stappiaceae</taxon>
        <taxon>Roseibium</taxon>
    </lineage>
</organism>
<name>A0A916X2C3_9HYPH</name>
<evidence type="ECO:0000313" key="2">
    <source>
        <dbReference type="Proteomes" id="UP000605148"/>
    </source>
</evidence>
<evidence type="ECO:0000313" key="1">
    <source>
        <dbReference type="EMBL" id="GGB51515.1"/>
    </source>
</evidence>
<accession>A0A916X2C3</accession>
<protein>
    <submittedName>
        <fullName evidence="1">Uncharacterized protein</fullName>
    </submittedName>
</protein>
<dbReference type="Proteomes" id="UP000605148">
    <property type="component" value="Unassembled WGS sequence"/>
</dbReference>
<dbReference type="EMBL" id="BMFA01000007">
    <property type="protein sequence ID" value="GGB51515.1"/>
    <property type="molecule type" value="Genomic_DNA"/>
</dbReference>